<evidence type="ECO:0000313" key="4">
    <source>
        <dbReference type="Proteomes" id="UP001521137"/>
    </source>
</evidence>
<dbReference type="Pfam" id="PF16732">
    <property type="entry name" value="ComP_DUS"/>
    <property type="match status" value="1"/>
</dbReference>
<keyword evidence="2" id="KW-1133">Transmembrane helix</keyword>
<gene>
    <name evidence="3" type="ORF">L0668_09480</name>
</gene>
<reference evidence="3 4" key="1">
    <citation type="submission" date="2022-01" db="EMBL/GenBank/DDBJ databases">
        <title>Paraglaciecola sp. G1-23.</title>
        <authorList>
            <person name="Jin M.S."/>
            <person name="Han D.M."/>
            <person name="Kim H.M."/>
            <person name="Jeon C.O."/>
        </authorList>
    </citation>
    <scope>NUCLEOTIDE SEQUENCE [LARGE SCALE GENOMIC DNA]</scope>
    <source>
        <strain evidence="3 4">G1-23</strain>
    </source>
</reference>
<keyword evidence="1" id="KW-0488">Methylation</keyword>
<keyword evidence="4" id="KW-1185">Reference proteome</keyword>
<dbReference type="PANTHER" id="PTHR30093:SF47">
    <property type="entry name" value="TYPE IV PILUS NON-CORE MINOR PILIN PILE"/>
    <property type="match status" value="1"/>
</dbReference>
<comment type="caution">
    <text evidence="3">The sequence shown here is derived from an EMBL/GenBank/DDBJ whole genome shotgun (WGS) entry which is preliminary data.</text>
</comment>
<dbReference type="NCBIfam" id="TIGR02532">
    <property type="entry name" value="IV_pilin_GFxxxE"/>
    <property type="match status" value="1"/>
</dbReference>
<dbReference type="PANTHER" id="PTHR30093">
    <property type="entry name" value="GENERAL SECRETION PATHWAY PROTEIN G"/>
    <property type="match status" value="1"/>
</dbReference>
<feature type="transmembrane region" description="Helical" evidence="2">
    <location>
        <begin position="12"/>
        <end position="33"/>
    </location>
</feature>
<protein>
    <submittedName>
        <fullName evidence="3">Prepilin-type N-terminal cleavage/methylation domain-containing protein</fullName>
    </submittedName>
</protein>
<dbReference type="PROSITE" id="PS00018">
    <property type="entry name" value="EF_HAND_1"/>
    <property type="match status" value="1"/>
</dbReference>
<dbReference type="SUPFAM" id="SSF54523">
    <property type="entry name" value="Pili subunits"/>
    <property type="match status" value="1"/>
</dbReference>
<dbReference type="InterPro" id="IPR012902">
    <property type="entry name" value="N_methyl_site"/>
</dbReference>
<organism evidence="3 4">
    <name type="scientific">Paraglaciecola algarum</name>
    <dbReference type="NCBI Taxonomy" id="3050085"/>
    <lineage>
        <taxon>Bacteria</taxon>
        <taxon>Pseudomonadati</taxon>
        <taxon>Pseudomonadota</taxon>
        <taxon>Gammaproteobacteria</taxon>
        <taxon>Alteromonadales</taxon>
        <taxon>Alteromonadaceae</taxon>
        <taxon>Paraglaciecola</taxon>
    </lineage>
</organism>
<keyword evidence="2" id="KW-0472">Membrane</keyword>
<accession>A0ABS9D630</accession>
<dbReference type="Pfam" id="PF07963">
    <property type="entry name" value="N_methyl"/>
    <property type="match status" value="1"/>
</dbReference>
<dbReference type="InterPro" id="IPR018247">
    <property type="entry name" value="EF_Hand_1_Ca_BS"/>
</dbReference>
<evidence type="ECO:0000256" key="2">
    <source>
        <dbReference type="SAM" id="Phobius"/>
    </source>
</evidence>
<dbReference type="PRINTS" id="PR00813">
    <property type="entry name" value="BCTERIALGSPG"/>
</dbReference>
<dbReference type="InterPro" id="IPR031982">
    <property type="entry name" value="PilE-like"/>
</dbReference>
<evidence type="ECO:0000313" key="3">
    <source>
        <dbReference type="EMBL" id="MCF2948336.1"/>
    </source>
</evidence>
<dbReference type="EMBL" id="JAKGAS010000004">
    <property type="protein sequence ID" value="MCF2948336.1"/>
    <property type="molecule type" value="Genomic_DNA"/>
</dbReference>
<dbReference type="InterPro" id="IPR045584">
    <property type="entry name" value="Pilin-like"/>
</dbReference>
<dbReference type="InterPro" id="IPR000983">
    <property type="entry name" value="Bac_GSPG_pilin"/>
</dbReference>
<dbReference type="Gene3D" id="3.30.700.10">
    <property type="entry name" value="Glycoprotein, Type 4 Pilin"/>
    <property type="match status" value="1"/>
</dbReference>
<sequence length="157" mass="16626">MDKVNSKVNLRGFSLVELMVVVAIVGVLTMVAYPSYQGFMVSSNRAAAQADLMSLGAAMERHKAAAFTYEGAAQSAANTGTPAIFHGHSPSAEPYANRSYNLLITVATGTSYVVEARPLSSSVQAGDGSVYLYGDGRRAWDANNSGSIGNDEFCWKC</sequence>
<dbReference type="Proteomes" id="UP001521137">
    <property type="component" value="Unassembled WGS sequence"/>
</dbReference>
<evidence type="ECO:0000256" key="1">
    <source>
        <dbReference type="ARBA" id="ARBA00022481"/>
    </source>
</evidence>
<dbReference type="RefSeq" id="WP_235312048.1">
    <property type="nucleotide sequence ID" value="NZ_JAKGAS010000004.1"/>
</dbReference>
<keyword evidence="2" id="KW-0812">Transmembrane</keyword>
<dbReference type="PROSITE" id="PS00409">
    <property type="entry name" value="PROKAR_NTER_METHYL"/>
    <property type="match status" value="1"/>
</dbReference>
<name>A0ABS9D630_9ALTE</name>
<proteinExistence type="predicted"/>